<dbReference type="Proteomes" id="UP000281553">
    <property type="component" value="Unassembled WGS sequence"/>
</dbReference>
<dbReference type="AlphaFoldDB" id="A0A3P6S1E7"/>
<accession>A0A3P6S1E7</accession>
<dbReference type="InterPro" id="IPR047153">
    <property type="entry name" value="TRIM45/56/19-like"/>
</dbReference>
<feature type="compositionally biased region" description="Basic and acidic residues" evidence="1">
    <location>
        <begin position="521"/>
        <end position="534"/>
    </location>
</feature>
<evidence type="ECO:0008006" key="4">
    <source>
        <dbReference type="Google" id="ProtNLM"/>
    </source>
</evidence>
<proteinExistence type="predicted"/>
<gene>
    <name evidence="2" type="ORF">DILT_LOCUS2169</name>
</gene>
<dbReference type="OrthoDB" id="6265224at2759"/>
<dbReference type="PANTHER" id="PTHR25462:SF296">
    <property type="entry name" value="MEIOTIC P26, ISOFORM F"/>
    <property type="match status" value="1"/>
</dbReference>
<protein>
    <recommendedName>
        <fullName evidence="4">B box-type domain-containing protein</fullName>
    </recommendedName>
</protein>
<name>A0A3P6S1E7_DIBLA</name>
<evidence type="ECO:0000313" key="3">
    <source>
        <dbReference type="Proteomes" id="UP000281553"/>
    </source>
</evidence>
<reference evidence="2 3" key="1">
    <citation type="submission" date="2018-11" db="EMBL/GenBank/DDBJ databases">
        <authorList>
            <consortium name="Pathogen Informatics"/>
        </authorList>
    </citation>
    <scope>NUCLEOTIDE SEQUENCE [LARGE SCALE GENOMIC DNA]</scope>
</reference>
<keyword evidence="3" id="KW-1185">Reference proteome</keyword>
<dbReference type="PANTHER" id="PTHR25462">
    <property type="entry name" value="BONUS, ISOFORM C-RELATED"/>
    <property type="match status" value="1"/>
</dbReference>
<evidence type="ECO:0000313" key="2">
    <source>
        <dbReference type="EMBL" id="VDK69562.1"/>
    </source>
</evidence>
<dbReference type="EMBL" id="UYRU01041759">
    <property type="protein sequence ID" value="VDK69562.1"/>
    <property type="molecule type" value="Genomic_DNA"/>
</dbReference>
<feature type="compositionally biased region" description="Basic and acidic residues" evidence="1">
    <location>
        <begin position="499"/>
        <end position="511"/>
    </location>
</feature>
<feature type="region of interest" description="Disordered" evidence="1">
    <location>
        <begin position="499"/>
        <end position="551"/>
    </location>
</feature>
<organism evidence="2 3">
    <name type="scientific">Dibothriocephalus latus</name>
    <name type="common">Fish tapeworm</name>
    <name type="synonym">Diphyllobothrium latum</name>
    <dbReference type="NCBI Taxonomy" id="60516"/>
    <lineage>
        <taxon>Eukaryota</taxon>
        <taxon>Metazoa</taxon>
        <taxon>Spiralia</taxon>
        <taxon>Lophotrochozoa</taxon>
        <taxon>Platyhelminthes</taxon>
        <taxon>Cestoda</taxon>
        <taxon>Eucestoda</taxon>
        <taxon>Diphyllobothriidea</taxon>
        <taxon>Diphyllobothriidae</taxon>
        <taxon>Dibothriocephalus</taxon>
    </lineage>
</organism>
<feature type="region of interest" description="Disordered" evidence="1">
    <location>
        <begin position="418"/>
        <end position="448"/>
    </location>
</feature>
<evidence type="ECO:0000256" key="1">
    <source>
        <dbReference type="SAM" id="MobiDB-lite"/>
    </source>
</evidence>
<sequence length="579" mass="64308">MEVTLLPCLHVACGKCTTTAVETHSNDLICSKCVLSTKQVLLEVNFQIDSPLKALSCDVDACFSEQAPQDAELLGLTCFSPSTVIPSHFGKGLDLFEKCVLSGTDQTCDYCAFEQKHMTAISRCFQCSDNLCSKCAGAHMKTKLTRHHMVVSYAPETDEIIKCNDAAVAFCFQCRRTLCLSCEDRCAHGSRNPHEHHRTAKLDTAVDMVKATISDLLDKLSMMEKDSVLYALKLGICHVKHRWSDLYELTDLPHPWPPCGNSTFASDSLCNLSGLASAMQDEREAIQNAIQTNAQSLHEYIDRVTQQMQANLIQVSENAINSFHQKAFGILLFLGCSESATRLDEILSDSNAVIARLMKLSLHNFPSFTSVIWPRYTLPMVDYSLLSADEVTDPKTANRAALLNTFLGRLDFEEQFTGQTPRASEKVKTVGHVTPEPKPPSPASSSIEDFSFWPRKNIQIPTQVSHPPGPNLEPEPPLDQQLLRVFLAPLPAHRMVEKFQLSDKNSSRLDSEDAETPACDRNSEEPARKLKLQREFQASSPTDSREVWPTGLAVNQRSGEIFILDRDNAQIKVSAPFTA</sequence>
<dbReference type="GO" id="GO:0061630">
    <property type="term" value="F:ubiquitin protein ligase activity"/>
    <property type="evidence" value="ECO:0007669"/>
    <property type="project" value="TreeGrafter"/>
</dbReference>